<keyword evidence="10" id="KW-1185">Reference proteome</keyword>
<reference evidence="9" key="1">
    <citation type="submission" date="2021-02" db="EMBL/GenBank/DDBJ databases">
        <authorList>
            <person name="Nowell W R."/>
        </authorList>
    </citation>
    <scope>NUCLEOTIDE SEQUENCE</scope>
</reference>
<dbReference type="OrthoDB" id="6133115at2759"/>
<evidence type="ECO:0000256" key="5">
    <source>
        <dbReference type="ARBA" id="ARBA00023242"/>
    </source>
</evidence>
<evidence type="ECO:0000259" key="7">
    <source>
        <dbReference type="PROSITE" id="PS51154"/>
    </source>
</evidence>
<dbReference type="SMART" id="SM00506">
    <property type="entry name" value="A1pp"/>
    <property type="match status" value="1"/>
</dbReference>
<evidence type="ECO:0000313" key="9">
    <source>
        <dbReference type="EMBL" id="CAF0817915.1"/>
    </source>
</evidence>
<dbReference type="SUPFAM" id="SSF52949">
    <property type="entry name" value="Macro domain-like"/>
    <property type="match status" value="1"/>
</dbReference>
<feature type="region of interest" description="Disordered" evidence="6">
    <location>
        <begin position="630"/>
        <end position="673"/>
    </location>
</feature>
<proteinExistence type="predicted"/>
<comment type="caution">
    <text evidence="9">The sequence shown here is derived from an EMBL/GenBank/DDBJ whole genome shotgun (WGS) entry which is preliminary data.</text>
</comment>
<dbReference type="AlphaFoldDB" id="A0A813TXS7"/>
<dbReference type="Gene3D" id="3.40.220.10">
    <property type="entry name" value="Leucine Aminopeptidase, subunit E, domain 1"/>
    <property type="match status" value="1"/>
</dbReference>
<feature type="region of interest" description="Disordered" evidence="6">
    <location>
        <begin position="156"/>
        <end position="212"/>
    </location>
</feature>
<feature type="domain" description="Macro" evidence="7">
    <location>
        <begin position="1026"/>
        <end position="1253"/>
    </location>
</feature>
<dbReference type="InterPro" id="IPR002589">
    <property type="entry name" value="Macro_dom"/>
</dbReference>
<dbReference type="GO" id="GO:0003714">
    <property type="term" value="F:transcription corepressor activity"/>
    <property type="evidence" value="ECO:0007669"/>
    <property type="project" value="TreeGrafter"/>
</dbReference>
<sequence>MASAYNLSDEILRVFVNTQRSEMTLADLHQHLADHSDRLTTDDLLRVFRSASLINLFNLQSISNDLCLVQLNPKLTLCELCLKRQCRTMRCSKLHLCCFPAHFFRKPSDKECCFPHKLTEHPNNVILLRKFNYDVFDENLLLDLLRLHLKANKENEATNTKPFNPDRRFPAKQSPVHLNNRPPTSSSPTTTPQHRVLKSRPPSTTKKSPMQSTILTENVAERQLDICIPSEKDAPDVDLEIVQLVLATKDIIIERQLDKQVSNDFYRRYTLQFKSKQIVDTLLQTEPVITYNNVPIKMKRTIRQRDARLFAFKFDTDKKIDSMRLNLYVETLVGKHNGDIIDMTPDGSEQQVYLVRCKEPIDFNHLYRIYSTKNTLQGFRVIITEIYAAETLEVSFMPNKPHKPMSIEYLRKLIGETRWQQDVFACVAIHDEYSADIELMNEEVTTNWLLDANRFERDLFLSIRPIIDFIPSPEKNEEDDDEEVTNLLAESPVATSISPSNASVDSSKEEKDLHLYRIKPDWRIVLTHPTFGKDYRKYIRENLNLLVQITGSTIQVPNEHLRKELARHTNMFIQKFVFHEVNNPNKAQVQLIKENYHRMAHKWRQDTTVTLVAAHRDVIDELLVQLTSVSRPSSKTTNTPTLRTRSSTNVKKQTPSSSPKPSNEESLTSQPLLKSNENHTYLLPYSIENSVYFPFFHTSNSFPDRLRTYLSSTYDITLEIKFVSPTKLILELSGQQNLVHEARNLLQSLFTSLKNKTYSNSSTSCKFSIPDVHRVAQWHLDQSGIVSSCTYSPRNSGTLLVRYFAGHPQFGADEQTIDDIILNKLYDKTYQLLGNSKKFEVKLNELQKTIQSRADYGQHICCWFQSQKGSTENTQPPSIYLCGSKPVVNEVYIQVKTLADEYTPTKCDVPLAPNQIVYLLQFCQTEIKKFDKRYEDDGVNILAGLKSDGTSQVFAPKYLHAEVKLFLLEMSQIQMVSKDFKCSSQLLKEKKSEISALASRRHCLLSISSSSLSSSPSLPKVPSSLVINSISVKVGSGEIHVINGDLTKEQADVIVICSTSKLLYEKVIKAAGSEVEQELKGKDLANKTIDTSAGQLRQAKRLFFIPWAPPSAYLNNSDPDSLRQSIMAFIQDAIKFTIQTNLHSIAFPAIGCGGHGIPSGVIATIMIETAQKELLSNPKAQLTVKFVIQQANVCLDFSAKLKPTSGSTTAHRTRTSSPTHSMNEEKVTITLTTSNENVNVARSLLDAIENILA</sequence>
<protein>
    <recommendedName>
        <fullName evidence="7">Macro domain-containing protein</fullName>
    </recommendedName>
</protein>
<dbReference type="EMBL" id="CAJNOJ010000016">
    <property type="protein sequence ID" value="CAF0817915.1"/>
    <property type="molecule type" value="Genomic_DNA"/>
</dbReference>
<feature type="compositionally biased region" description="Polar residues" evidence="6">
    <location>
        <begin position="664"/>
        <end position="673"/>
    </location>
</feature>
<accession>A0A813TXS7</accession>
<evidence type="ECO:0000256" key="3">
    <source>
        <dbReference type="ARBA" id="ARBA00022679"/>
    </source>
</evidence>
<dbReference type="GO" id="GO:0010629">
    <property type="term" value="P:negative regulation of gene expression"/>
    <property type="evidence" value="ECO:0007669"/>
    <property type="project" value="TreeGrafter"/>
</dbReference>
<dbReference type="Proteomes" id="UP000663828">
    <property type="component" value="Unassembled WGS sequence"/>
</dbReference>
<feature type="compositionally biased region" description="Low complexity" evidence="6">
    <location>
        <begin position="182"/>
        <end position="192"/>
    </location>
</feature>
<dbReference type="PROSITE" id="PS51154">
    <property type="entry name" value="MACRO"/>
    <property type="match status" value="1"/>
</dbReference>
<evidence type="ECO:0000256" key="1">
    <source>
        <dbReference type="ARBA" id="ARBA00004123"/>
    </source>
</evidence>
<feature type="compositionally biased region" description="Polar residues" evidence="6">
    <location>
        <begin position="1204"/>
        <end position="1221"/>
    </location>
</feature>
<feature type="compositionally biased region" description="Polar residues" evidence="6">
    <location>
        <begin position="630"/>
        <end position="650"/>
    </location>
</feature>
<evidence type="ECO:0000313" key="8">
    <source>
        <dbReference type="EMBL" id="CAF0805847.1"/>
    </source>
</evidence>
<evidence type="ECO:0000313" key="10">
    <source>
        <dbReference type="Proteomes" id="UP000663828"/>
    </source>
</evidence>
<feature type="compositionally biased region" description="Polar residues" evidence="6">
    <location>
        <begin position="201"/>
        <end position="212"/>
    </location>
</feature>
<keyword evidence="4" id="KW-0520">NAD</keyword>
<keyword evidence="2" id="KW-0328">Glycosyltransferase</keyword>
<name>A0A813TXS7_ADIRI</name>
<dbReference type="InterPro" id="IPR052056">
    <property type="entry name" value="Mono-ARTD/PARP"/>
</dbReference>
<dbReference type="GO" id="GO:0005634">
    <property type="term" value="C:nucleus"/>
    <property type="evidence" value="ECO:0007669"/>
    <property type="project" value="UniProtKB-SubCell"/>
</dbReference>
<evidence type="ECO:0000256" key="6">
    <source>
        <dbReference type="SAM" id="MobiDB-lite"/>
    </source>
</evidence>
<dbReference type="PANTHER" id="PTHR14453:SF67">
    <property type="entry name" value="POLY [ADP-RIBOSE] POLYMERASE"/>
    <property type="match status" value="1"/>
</dbReference>
<dbReference type="Proteomes" id="UP000663852">
    <property type="component" value="Unassembled WGS sequence"/>
</dbReference>
<comment type="subcellular location">
    <subcellularLocation>
        <location evidence="1">Nucleus</location>
    </subcellularLocation>
</comment>
<dbReference type="GO" id="GO:0016757">
    <property type="term" value="F:glycosyltransferase activity"/>
    <property type="evidence" value="ECO:0007669"/>
    <property type="project" value="UniProtKB-KW"/>
</dbReference>
<evidence type="ECO:0000256" key="2">
    <source>
        <dbReference type="ARBA" id="ARBA00022676"/>
    </source>
</evidence>
<feature type="region of interest" description="Disordered" evidence="6">
    <location>
        <begin position="1203"/>
        <end position="1223"/>
    </location>
</feature>
<feature type="compositionally biased region" description="Low complexity" evidence="6">
    <location>
        <begin position="651"/>
        <end position="661"/>
    </location>
</feature>
<dbReference type="InterPro" id="IPR043472">
    <property type="entry name" value="Macro_dom-like"/>
</dbReference>
<keyword evidence="3" id="KW-0808">Transferase</keyword>
<dbReference type="EMBL" id="CAJNOR010000120">
    <property type="protein sequence ID" value="CAF0805847.1"/>
    <property type="molecule type" value="Genomic_DNA"/>
</dbReference>
<keyword evidence="5" id="KW-0539">Nucleus</keyword>
<gene>
    <name evidence="9" type="ORF">EDS130_LOCUS5695</name>
    <name evidence="8" type="ORF">XAT740_LOCUS3212</name>
</gene>
<organism evidence="9 11">
    <name type="scientific">Adineta ricciae</name>
    <name type="common">Rotifer</name>
    <dbReference type="NCBI Taxonomy" id="249248"/>
    <lineage>
        <taxon>Eukaryota</taxon>
        <taxon>Metazoa</taxon>
        <taxon>Spiralia</taxon>
        <taxon>Gnathifera</taxon>
        <taxon>Rotifera</taxon>
        <taxon>Eurotatoria</taxon>
        <taxon>Bdelloidea</taxon>
        <taxon>Adinetida</taxon>
        <taxon>Adinetidae</taxon>
        <taxon>Adineta</taxon>
    </lineage>
</organism>
<evidence type="ECO:0000313" key="11">
    <source>
        <dbReference type="Proteomes" id="UP000663852"/>
    </source>
</evidence>
<evidence type="ECO:0000256" key="4">
    <source>
        <dbReference type="ARBA" id="ARBA00023027"/>
    </source>
</evidence>
<dbReference type="GO" id="GO:0005737">
    <property type="term" value="C:cytoplasm"/>
    <property type="evidence" value="ECO:0007669"/>
    <property type="project" value="TreeGrafter"/>
</dbReference>
<dbReference type="PANTHER" id="PTHR14453">
    <property type="entry name" value="PARP/ZINC FINGER CCCH TYPE DOMAIN CONTAINING PROTEIN"/>
    <property type="match status" value="1"/>
</dbReference>